<evidence type="ECO:0000313" key="1">
    <source>
        <dbReference type="EnsemblPlants" id="MELO3C032819.2.1"/>
    </source>
</evidence>
<name>A0A9I9EEU6_CUCME</name>
<accession>A0A9I9EEU6</accession>
<organism evidence="1">
    <name type="scientific">Cucumis melo</name>
    <name type="common">Muskmelon</name>
    <dbReference type="NCBI Taxonomy" id="3656"/>
    <lineage>
        <taxon>Eukaryota</taxon>
        <taxon>Viridiplantae</taxon>
        <taxon>Streptophyta</taxon>
        <taxon>Embryophyta</taxon>
        <taxon>Tracheophyta</taxon>
        <taxon>Spermatophyta</taxon>
        <taxon>Magnoliopsida</taxon>
        <taxon>eudicotyledons</taxon>
        <taxon>Gunneridae</taxon>
        <taxon>Pentapetalae</taxon>
        <taxon>rosids</taxon>
        <taxon>fabids</taxon>
        <taxon>Cucurbitales</taxon>
        <taxon>Cucurbitaceae</taxon>
        <taxon>Benincaseae</taxon>
        <taxon>Cucumis</taxon>
    </lineage>
</organism>
<dbReference type="AlphaFoldDB" id="A0A9I9EEU6"/>
<reference evidence="1" key="1">
    <citation type="submission" date="2023-03" db="UniProtKB">
        <authorList>
            <consortium name="EnsemblPlants"/>
        </authorList>
    </citation>
    <scope>IDENTIFICATION</scope>
</reference>
<protein>
    <submittedName>
        <fullName evidence="1">Uncharacterized protein</fullName>
    </submittedName>
</protein>
<proteinExistence type="predicted"/>
<dbReference type="EnsemblPlants" id="MELO3C032819.2.1">
    <property type="protein sequence ID" value="MELO3C032819.2.1"/>
    <property type="gene ID" value="MELO3C032819.2"/>
</dbReference>
<dbReference type="Gramene" id="MELO3C032819.2.1">
    <property type="protein sequence ID" value="MELO3C032819.2.1"/>
    <property type="gene ID" value="MELO3C032819.2"/>
</dbReference>
<sequence length="93" mass="10322">MNKGRAQDSISYIASDLYVPENKQKKYQNFCSLLQELTSRRDIASPPVSIFVRVSLSKLPPPATSPSPPLSVEKPLCRQLVAGYSKGLMELKL</sequence>